<dbReference type="EMBL" id="KK852658">
    <property type="protein sequence ID" value="KDR19144.1"/>
    <property type="molecule type" value="Genomic_DNA"/>
</dbReference>
<proteinExistence type="predicted"/>
<dbReference type="eggNOG" id="ENOG502QTNN">
    <property type="taxonomic scope" value="Eukaryota"/>
</dbReference>
<protein>
    <recommendedName>
        <fullName evidence="1">Helix-turn-helix domain-containing protein</fullName>
    </recommendedName>
</protein>
<organism evidence="2 3">
    <name type="scientific">Zootermopsis nevadensis</name>
    <name type="common">Dampwood termite</name>
    <dbReference type="NCBI Taxonomy" id="136037"/>
    <lineage>
        <taxon>Eukaryota</taxon>
        <taxon>Metazoa</taxon>
        <taxon>Ecdysozoa</taxon>
        <taxon>Arthropoda</taxon>
        <taxon>Hexapoda</taxon>
        <taxon>Insecta</taxon>
        <taxon>Pterygota</taxon>
        <taxon>Neoptera</taxon>
        <taxon>Polyneoptera</taxon>
        <taxon>Dictyoptera</taxon>
        <taxon>Blattodea</taxon>
        <taxon>Blattoidea</taxon>
        <taxon>Termitoidae</taxon>
        <taxon>Termopsidae</taxon>
        <taxon>Zootermopsis</taxon>
    </lineage>
</organism>
<dbReference type="Pfam" id="PF26215">
    <property type="entry name" value="HTH_animal"/>
    <property type="match status" value="1"/>
</dbReference>
<evidence type="ECO:0000313" key="2">
    <source>
        <dbReference type="EMBL" id="KDR19144.1"/>
    </source>
</evidence>
<dbReference type="OMA" id="TIFNRQY"/>
<keyword evidence="3" id="KW-1185">Reference proteome</keyword>
<dbReference type="STRING" id="136037.A0A067R961"/>
<feature type="domain" description="Helix-turn-helix" evidence="1">
    <location>
        <begin position="68"/>
        <end position="122"/>
    </location>
</feature>
<name>A0A067R961_ZOONE</name>
<dbReference type="InterPro" id="IPR058912">
    <property type="entry name" value="HTH_animal"/>
</dbReference>
<reference evidence="2 3" key="1">
    <citation type="journal article" date="2014" name="Nat. Commun.">
        <title>Molecular traces of alternative social organization in a termite genome.</title>
        <authorList>
            <person name="Terrapon N."/>
            <person name="Li C."/>
            <person name="Robertson H.M."/>
            <person name="Ji L."/>
            <person name="Meng X."/>
            <person name="Booth W."/>
            <person name="Chen Z."/>
            <person name="Childers C.P."/>
            <person name="Glastad K.M."/>
            <person name="Gokhale K."/>
            <person name="Gowin J."/>
            <person name="Gronenberg W."/>
            <person name="Hermansen R.A."/>
            <person name="Hu H."/>
            <person name="Hunt B.G."/>
            <person name="Huylmans A.K."/>
            <person name="Khalil S.M."/>
            <person name="Mitchell R.D."/>
            <person name="Munoz-Torres M.C."/>
            <person name="Mustard J.A."/>
            <person name="Pan H."/>
            <person name="Reese J.T."/>
            <person name="Scharf M.E."/>
            <person name="Sun F."/>
            <person name="Vogel H."/>
            <person name="Xiao J."/>
            <person name="Yang W."/>
            <person name="Yang Z."/>
            <person name="Yang Z."/>
            <person name="Zhou J."/>
            <person name="Zhu J."/>
            <person name="Brent C.S."/>
            <person name="Elsik C.G."/>
            <person name="Goodisman M.A."/>
            <person name="Liberles D.A."/>
            <person name="Roe R.M."/>
            <person name="Vargo E.L."/>
            <person name="Vilcinskas A."/>
            <person name="Wang J."/>
            <person name="Bornberg-Bauer E."/>
            <person name="Korb J."/>
            <person name="Zhang G."/>
            <person name="Liebig J."/>
        </authorList>
    </citation>
    <scope>NUCLEOTIDE SEQUENCE [LARGE SCALE GENOMIC DNA]</scope>
    <source>
        <tissue evidence="2">Whole organism</tissue>
    </source>
</reference>
<evidence type="ECO:0000313" key="3">
    <source>
        <dbReference type="Proteomes" id="UP000027135"/>
    </source>
</evidence>
<evidence type="ECO:0000259" key="1">
    <source>
        <dbReference type="Pfam" id="PF26215"/>
    </source>
</evidence>
<dbReference type="AlphaFoldDB" id="A0A067R961"/>
<sequence length="123" mass="14056">MAHLSCGLMVLASCRGFLDHLNSVHESIQFTMETEKDSHLPFLDIDIHRKPDGSLGHKVYRKPTHTDLYLNSDSHHHPSNKQALLSTLVHRARALCDQEGLLGELEILRTTFKQNSYNNRQVQ</sequence>
<dbReference type="PANTHER" id="PTHR21301:SF11">
    <property type="entry name" value="GIY-YIG DOMAIN-CONTAINING PROTEIN"/>
    <property type="match status" value="1"/>
</dbReference>
<dbReference type="InParanoid" id="A0A067R961"/>
<dbReference type="PANTHER" id="PTHR21301">
    <property type="entry name" value="REVERSE TRANSCRIPTASE"/>
    <property type="match status" value="1"/>
</dbReference>
<gene>
    <name evidence="2" type="ORF">L798_07035</name>
</gene>
<dbReference type="Proteomes" id="UP000027135">
    <property type="component" value="Unassembled WGS sequence"/>
</dbReference>
<accession>A0A067R961</accession>